<proteinExistence type="predicted"/>
<dbReference type="GeneID" id="66977398"/>
<feature type="non-terminal residue" evidence="1">
    <location>
        <position position="149"/>
    </location>
</feature>
<accession>A0A7R7VE97</accession>
<dbReference type="KEGG" id="ache:ACHE_10441A"/>
<reference evidence="1" key="2">
    <citation type="submission" date="2021-02" db="EMBL/GenBank/DDBJ databases">
        <title>Aspergillus chevalieri M1 genome sequence.</title>
        <authorList>
            <person name="Kadooka C."/>
            <person name="Mori K."/>
            <person name="Futagami T."/>
        </authorList>
    </citation>
    <scope>NUCLEOTIDE SEQUENCE</scope>
    <source>
        <strain evidence="1">M1</strain>
    </source>
</reference>
<name>A0A7R7VE97_ASPCH</name>
<dbReference type="RefSeq" id="XP_043131561.1">
    <property type="nucleotide sequence ID" value="XM_043279309.1"/>
</dbReference>
<dbReference type="AlphaFoldDB" id="A0A7R7VE97"/>
<reference evidence="1" key="1">
    <citation type="submission" date="2021-01" db="EMBL/GenBank/DDBJ databases">
        <authorList>
            <consortium name="Aspergillus chevalieri M1 genome sequencing consortium"/>
            <person name="Kazuki M."/>
            <person name="Futagami T."/>
        </authorList>
    </citation>
    <scope>NUCLEOTIDE SEQUENCE</scope>
    <source>
        <strain evidence="1">M1</strain>
    </source>
</reference>
<organism evidence="1 2">
    <name type="scientific">Aspergillus chevalieri</name>
    <name type="common">Eurotium chevalieri</name>
    <dbReference type="NCBI Taxonomy" id="182096"/>
    <lineage>
        <taxon>Eukaryota</taxon>
        <taxon>Fungi</taxon>
        <taxon>Dikarya</taxon>
        <taxon>Ascomycota</taxon>
        <taxon>Pezizomycotina</taxon>
        <taxon>Eurotiomycetes</taxon>
        <taxon>Eurotiomycetidae</taxon>
        <taxon>Eurotiales</taxon>
        <taxon>Aspergillaceae</taxon>
        <taxon>Aspergillus</taxon>
        <taxon>Aspergillus subgen. Aspergillus</taxon>
    </lineage>
</organism>
<evidence type="ECO:0000313" key="2">
    <source>
        <dbReference type="Proteomes" id="UP000637239"/>
    </source>
</evidence>
<sequence length="149" mass="16804">MDSIQHQNHPVSSEYLHPWTTFNEDIQSTLQSLDLSKPAGKADSSEGEKYLIRNQRGLATRFVHYVCDPVAKALSTTFYQYLVFENVEGVQSSDDSFLGLINQRPETEGNGYDHNTPVAAGDVKRFWISKLEKYPVMGRSIGLSSEYPI</sequence>
<dbReference type="EMBL" id="AP024416">
    <property type="protein sequence ID" value="BCR83039.1"/>
    <property type="molecule type" value="Genomic_DNA"/>
</dbReference>
<keyword evidence="2" id="KW-1185">Reference proteome</keyword>
<evidence type="ECO:0000313" key="1">
    <source>
        <dbReference type="EMBL" id="BCR83039.1"/>
    </source>
</evidence>
<protein>
    <submittedName>
        <fullName evidence="1">Uncharacterized protein</fullName>
    </submittedName>
</protein>
<dbReference type="Proteomes" id="UP000637239">
    <property type="component" value="Chromosome 1"/>
</dbReference>
<gene>
    <name evidence="1" type="ORF">ACHE_10441A</name>
</gene>